<organism evidence="1">
    <name type="scientific">Arundo donax</name>
    <name type="common">Giant reed</name>
    <name type="synonym">Donax arundinaceus</name>
    <dbReference type="NCBI Taxonomy" id="35708"/>
    <lineage>
        <taxon>Eukaryota</taxon>
        <taxon>Viridiplantae</taxon>
        <taxon>Streptophyta</taxon>
        <taxon>Embryophyta</taxon>
        <taxon>Tracheophyta</taxon>
        <taxon>Spermatophyta</taxon>
        <taxon>Magnoliopsida</taxon>
        <taxon>Liliopsida</taxon>
        <taxon>Poales</taxon>
        <taxon>Poaceae</taxon>
        <taxon>PACMAD clade</taxon>
        <taxon>Arundinoideae</taxon>
        <taxon>Arundineae</taxon>
        <taxon>Arundo</taxon>
    </lineage>
</organism>
<evidence type="ECO:0000313" key="1">
    <source>
        <dbReference type="EMBL" id="JAD38348.1"/>
    </source>
</evidence>
<reference evidence="1" key="1">
    <citation type="submission" date="2014-09" db="EMBL/GenBank/DDBJ databases">
        <authorList>
            <person name="Magalhaes I.L.F."/>
            <person name="Oliveira U."/>
            <person name="Santos F.R."/>
            <person name="Vidigal T.H.D.A."/>
            <person name="Brescovit A.D."/>
            <person name="Santos A.J."/>
        </authorList>
    </citation>
    <scope>NUCLEOTIDE SEQUENCE</scope>
    <source>
        <tissue evidence="1">Shoot tissue taken approximately 20 cm above the soil surface</tissue>
    </source>
</reference>
<dbReference type="AlphaFoldDB" id="A0A0A8ZKX8"/>
<sequence length="29" mass="3415">MNVHCRTSKLLLLFMKILQKIQLISRISS</sequence>
<reference evidence="1" key="2">
    <citation type="journal article" date="2015" name="Data Brief">
        <title>Shoot transcriptome of the giant reed, Arundo donax.</title>
        <authorList>
            <person name="Barrero R.A."/>
            <person name="Guerrero F.D."/>
            <person name="Moolhuijzen P."/>
            <person name="Goolsby J.A."/>
            <person name="Tidwell J."/>
            <person name="Bellgard S.E."/>
            <person name="Bellgard M.I."/>
        </authorList>
    </citation>
    <scope>NUCLEOTIDE SEQUENCE</scope>
    <source>
        <tissue evidence="1">Shoot tissue taken approximately 20 cm above the soil surface</tissue>
    </source>
</reference>
<dbReference type="EMBL" id="GBRH01259547">
    <property type="protein sequence ID" value="JAD38348.1"/>
    <property type="molecule type" value="Transcribed_RNA"/>
</dbReference>
<protein>
    <submittedName>
        <fullName evidence="1">Uncharacterized protein</fullName>
    </submittedName>
</protein>
<name>A0A0A8ZKX8_ARUDO</name>
<accession>A0A0A8ZKX8</accession>
<proteinExistence type="predicted"/>